<dbReference type="NCBIfam" id="TIGR00369">
    <property type="entry name" value="unchar_dom_1"/>
    <property type="match status" value="1"/>
</dbReference>
<accession>W9GLR4</accession>
<evidence type="ECO:0000313" key="5">
    <source>
        <dbReference type="Proteomes" id="UP000019494"/>
    </source>
</evidence>
<dbReference type="RefSeq" id="WP_034714186.1">
    <property type="nucleotide sequence ID" value="NZ_AWQS01000024.1"/>
</dbReference>
<dbReference type="InterPro" id="IPR029069">
    <property type="entry name" value="HotDog_dom_sf"/>
</dbReference>
<keyword evidence="5" id="KW-1185">Reference proteome</keyword>
<dbReference type="PANTHER" id="PTHR43240">
    <property type="entry name" value="1,4-DIHYDROXY-2-NAPHTHOYL-COA THIOESTERASE 1"/>
    <property type="match status" value="1"/>
</dbReference>
<protein>
    <submittedName>
        <fullName evidence="4">Aromatic compound degradation protein PaaI</fullName>
    </submittedName>
</protein>
<dbReference type="Gene3D" id="3.10.129.10">
    <property type="entry name" value="Hotdog Thioesterase"/>
    <property type="match status" value="1"/>
</dbReference>
<dbReference type="OrthoDB" id="9798208at2"/>
<comment type="caution">
    <text evidence="4">The sequence shown here is derived from an EMBL/GenBank/DDBJ whole genome shotgun (WGS) entry which is preliminary data.</text>
</comment>
<dbReference type="GO" id="GO:0061522">
    <property type="term" value="F:1,4-dihydroxy-2-naphthoyl-CoA thioesterase activity"/>
    <property type="evidence" value="ECO:0007669"/>
    <property type="project" value="TreeGrafter"/>
</dbReference>
<reference evidence="5" key="1">
    <citation type="submission" date="2013-08" db="EMBL/GenBank/DDBJ databases">
        <title>Intrasporangium oryzae NRRL B-24470.</title>
        <authorList>
            <person name="Liu H."/>
            <person name="Wang G."/>
        </authorList>
    </citation>
    <scope>NUCLEOTIDE SEQUENCE [LARGE SCALE GENOMIC DNA]</scope>
    <source>
        <strain evidence="5">Q5-1</strain>
    </source>
</reference>
<dbReference type="InterPro" id="IPR003736">
    <property type="entry name" value="PAAI_dom"/>
</dbReference>
<dbReference type="PATRIC" id="fig|584657.3.peg.1004"/>
<dbReference type="EMBL" id="AWQS01000024">
    <property type="protein sequence ID" value="EWT07010.1"/>
    <property type="molecule type" value="Genomic_DNA"/>
</dbReference>
<dbReference type="GO" id="GO:0005829">
    <property type="term" value="C:cytosol"/>
    <property type="evidence" value="ECO:0007669"/>
    <property type="project" value="TreeGrafter"/>
</dbReference>
<evidence type="ECO:0000313" key="4">
    <source>
        <dbReference type="EMBL" id="EWT07010.1"/>
    </source>
</evidence>
<feature type="domain" description="Thioesterase" evidence="3">
    <location>
        <begin position="48"/>
        <end position="125"/>
    </location>
</feature>
<evidence type="ECO:0000256" key="2">
    <source>
        <dbReference type="ARBA" id="ARBA00022801"/>
    </source>
</evidence>
<dbReference type="PANTHER" id="PTHR43240:SF5">
    <property type="entry name" value="1,4-DIHYDROXY-2-NAPHTHOYL-COA THIOESTERASE 1"/>
    <property type="match status" value="1"/>
</dbReference>
<dbReference type="SUPFAM" id="SSF54637">
    <property type="entry name" value="Thioesterase/thiol ester dehydrase-isomerase"/>
    <property type="match status" value="1"/>
</dbReference>
<proteinExistence type="inferred from homology"/>
<name>W9GLR4_9MICO</name>
<gene>
    <name evidence="4" type="ORF">N864_13230</name>
</gene>
<organism evidence="4 5">
    <name type="scientific">Intrasporangium chromatireducens Q5-1</name>
    <dbReference type="NCBI Taxonomy" id="584657"/>
    <lineage>
        <taxon>Bacteria</taxon>
        <taxon>Bacillati</taxon>
        <taxon>Actinomycetota</taxon>
        <taxon>Actinomycetes</taxon>
        <taxon>Micrococcales</taxon>
        <taxon>Intrasporangiaceae</taxon>
        <taxon>Intrasporangium</taxon>
    </lineage>
</organism>
<evidence type="ECO:0000256" key="1">
    <source>
        <dbReference type="ARBA" id="ARBA00008324"/>
    </source>
</evidence>
<dbReference type="Proteomes" id="UP000019494">
    <property type="component" value="Unassembled WGS sequence"/>
</dbReference>
<dbReference type="CDD" id="cd03443">
    <property type="entry name" value="PaaI_thioesterase"/>
    <property type="match status" value="1"/>
</dbReference>
<keyword evidence="2" id="KW-0378">Hydrolase</keyword>
<sequence length="141" mass="14697">MSDASDVLAGLQGETRGTLIERMGIEITEVTRERLVGTMPVEGNTQPYGLLHGGASVVLAETLGSYGAALCAGPERVAVGLDINATHHRAARHGTVTGVATLVSAGRTIASYEVVITDEDGARVCTSRITCLLRDAPPARR</sequence>
<dbReference type="InterPro" id="IPR006683">
    <property type="entry name" value="Thioestr_dom"/>
</dbReference>
<comment type="similarity">
    <text evidence="1">Belongs to the thioesterase PaaI family.</text>
</comment>
<dbReference type="AlphaFoldDB" id="W9GLR4"/>
<evidence type="ECO:0000259" key="3">
    <source>
        <dbReference type="Pfam" id="PF03061"/>
    </source>
</evidence>
<dbReference type="Pfam" id="PF03061">
    <property type="entry name" value="4HBT"/>
    <property type="match status" value="1"/>
</dbReference>